<dbReference type="SUPFAM" id="SSF52096">
    <property type="entry name" value="ClpP/crotonase"/>
    <property type="match status" value="1"/>
</dbReference>
<feature type="region of interest" description="Disordered" evidence="1">
    <location>
        <begin position="60"/>
        <end position="87"/>
    </location>
</feature>
<protein>
    <submittedName>
        <fullName evidence="3">S41 family peptidase</fullName>
    </submittedName>
</protein>
<dbReference type="InterPro" id="IPR029045">
    <property type="entry name" value="ClpP/crotonase-like_dom_sf"/>
</dbReference>
<dbReference type="PANTHER" id="PTHR11261">
    <property type="entry name" value="INTERPHOTORECEPTOR RETINOID-BINDING PROTEIN"/>
    <property type="match status" value="1"/>
</dbReference>
<dbReference type="Pfam" id="PF14684">
    <property type="entry name" value="Tricorn_C1"/>
    <property type="match status" value="1"/>
</dbReference>
<feature type="region of interest" description="Disordered" evidence="1">
    <location>
        <begin position="1"/>
        <end position="36"/>
    </location>
</feature>
<evidence type="ECO:0000256" key="1">
    <source>
        <dbReference type="SAM" id="MobiDB-lite"/>
    </source>
</evidence>
<dbReference type="AlphaFoldDB" id="A0A8A1UQK0"/>
<accession>A0A8A1UQK0</accession>
<feature type="domain" description="Tail specific protease" evidence="2">
    <location>
        <begin position="285"/>
        <end position="492"/>
    </location>
</feature>
<dbReference type="InterPro" id="IPR028204">
    <property type="entry name" value="Tricorn_C1"/>
</dbReference>
<sequence>MATHPHTHQHSRPQPHAHPHQPGPTSATARRTTRPRPSGITLAALATVTALTTLTVACTPPASAHTDQPGRPGHSAQRPSPASLEGVWRTDGYGSLVTIDGRQLRTYETTAVSCLPGSVRGVRTGPPGAGGRADFAVPDGARITVVPRGGDEARLSIQDNVGHRTLHRIAGLPARCHQPPAKDPRTVFDVFWRTYAENYPFFAAKKTDWAAVRDRYRPRVTARTTDDELFAILREMIEPLHDGHTRLSAGPGRVYAGSRPGTALPTPAFLKQVDAAIAAGLGPGVTRQQWAGGALSYADLPDRLGYLRITSFQGYTDREDYDSDVAELDRALDAVFTKARTSGPKALRGLVVDLRLNGGGSDQLGLRVAARLTGRPYLAYRKHARNDPADARKFTPDEPARIRPHDGPRYTGPLALLTGPLTISAGETFTQSLLGRTPAPARIGENTQGVFSDTLDRTLPNGWKFALPNEEFLTADGRTFDGTGIPPTVRTPVFTPEDLASRRDPALARARALLSGHQEKP</sequence>
<gene>
    <name evidence="3" type="ORF">SRIM_008785</name>
</gene>
<feature type="compositionally biased region" description="Low complexity" evidence="1">
    <location>
        <begin position="23"/>
        <end position="36"/>
    </location>
</feature>
<dbReference type="GO" id="GO:0006508">
    <property type="term" value="P:proteolysis"/>
    <property type="evidence" value="ECO:0007669"/>
    <property type="project" value="InterPro"/>
</dbReference>
<reference evidence="3" key="1">
    <citation type="submission" date="2012-12" db="EMBL/GenBank/DDBJ databases">
        <authorList>
            <person name="Pethick F.E."/>
            <person name="MacFadyen A.C."/>
            <person name="Tang Z."/>
            <person name="Sangal V."/>
            <person name="Tze-Tze L."/>
            <person name="Chu J."/>
            <person name="Guo M."/>
            <person name="Kirby R."/>
            <person name="Hoskisson P.A."/>
            <person name="Herron P.R."/>
            <person name="Hunter I.S."/>
        </authorList>
    </citation>
    <scope>NUCLEOTIDE SEQUENCE</scope>
    <source>
        <strain evidence="3">ATCC 10970</strain>
    </source>
</reference>
<dbReference type="GO" id="GO:0008236">
    <property type="term" value="F:serine-type peptidase activity"/>
    <property type="evidence" value="ECO:0007669"/>
    <property type="project" value="InterPro"/>
</dbReference>
<feature type="compositionally biased region" description="Basic residues" evidence="1">
    <location>
        <begin position="1"/>
        <end position="19"/>
    </location>
</feature>
<proteinExistence type="predicted"/>
<dbReference type="PANTHER" id="PTHR11261:SF3">
    <property type="entry name" value="RETINOL-BINDING PROTEIN 3"/>
    <property type="match status" value="1"/>
</dbReference>
<dbReference type="CDD" id="cd07563">
    <property type="entry name" value="Peptidase_S41_IRBP"/>
    <property type="match status" value="1"/>
</dbReference>
<dbReference type="Gene3D" id="3.90.226.10">
    <property type="entry name" value="2-enoyl-CoA Hydratase, Chain A, domain 1"/>
    <property type="match status" value="1"/>
</dbReference>
<name>A0A8A1UQK0_STRR1</name>
<evidence type="ECO:0000313" key="4">
    <source>
        <dbReference type="Proteomes" id="UP000011074"/>
    </source>
</evidence>
<dbReference type="Pfam" id="PF03572">
    <property type="entry name" value="Peptidase_S41"/>
    <property type="match status" value="1"/>
</dbReference>
<reference evidence="3" key="2">
    <citation type="submission" date="2020-01" db="EMBL/GenBank/DDBJ databases">
        <authorList>
            <person name="Algora L."/>
            <person name="Schniete J.K."/>
            <person name="MacFadyen A."/>
            <person name="Hoskisson P.A."/>
            <person name="Hunter I.S."/>
            <person name="Herron P.R."/>
        </authorList>
    </citation>
    <scope>NUCLEOTIDE SEQUENCE</scope>
    <source>
        <strain evidence="3">ATCC 10970</strain>
    </source>
</reference>
<dbReference type="Gene3D" id="3.30.750.44">
    <property type="match status" value="1"/>
</dbReference>
<evidence type="ECO:0000259" key="2">
    <source>
        <dbReference type="SMART" id="SM00245"/>
    </source>
</evidence>
<reference evidence="3" key="3">
    <citation type="journal article" date="2021" name="bioRxiv">
        <title>Bilateral symmetry of linear streptomycete chromosomes.</title>
        <authorList>
            <person name="Algora-Gallardo L."/>
            <person name="Schniete J.K."/>
            <person name="Mark D.R."/>
            <person name="Hunter I.S."/>
            <person name="Herron P.R."/>
        </authorList>
    </citation>
    <scope>NUCLEOTIDE SEQUENCE</scope>
    <source>
        <strain evidence="3">ATCC 10970</strain>
    </source>
</reference>
<evidence type="ECO:0000313" key="3">
    <source>
        <dbReference type="EMBL" id="QST80255.1"/>
    </source>
</evidence>
<dbReference type="EMBL" id="CP048261">
    <property type="protein sequence ID" value="QST80255.1"/>
    <property type="molecule type" value="Genomic_DNA"/>
</dbReference>
<dbReference type="Proteomes" id="UP000011074">
    <property type="component" value="Chromosome"/>
</dbReference>
<dbReference type="SMART" id="SM00245">
    <property type="entry name" value="TSPc"/>
    <property type="match status" value="1"/>
</dbReference>
<dbReference type="InterPro" id="IPR005151">
    <property type="entry name" value="Tail-specific_protease"/>
</dbReference>
<organism evidence="3 4">
    <name type="scientific">Streptomyces rimosus subsp. rimosus (strain ATCC 10970 / DSM 40260 / JCM 4667 / NRRL 2234)</name>
    <dbReference type="NCBI Taxonomy" id="1265868"/>
    <lineage>
        <taxon>Bacteria</taxon>
        <taxon>Bacillati</taxon>
        <taxon>Actinomycetota</taxon>
        <taxon>Actinomycetes</taxon>
        <taxon>Kitasatosporales</taxon>
        <taxon>Streptomycetaceae</taxon>
        <taxon>Streptomyces</taxon>
    </lineage>
</organism>